<protein>
    <submittedName>
        <fullName evidence="14">Amiloride-sensitive sodium channel subunit alpha</fullName>
    </submittedName>
</protein>
<keyword evidence="15" id="KW-1185">Reference proteome</keyword>
<evidence type="ECO:0000256" key="8">
    <source>
        <dbReference type="ARBA" id="ARBA00023065"/>
    </source>
</evidence>
<dbReference type="AlphaFoldDB" id="A0A4Y2LP82"/>
<evidence type="ECO:0000256" key="13">
    <source>
        <dbReference type="SAM" id="Phobius"/>
    </source>
</evidence>
<dbReference type="EMBL" id="BGPR01006069">
    <property type="protein sequence ID" value="GBN15833.1"/>
    <property type="molecule type" value="Genomic_DNA"/>
</dbReference>
<evidence type="ECO:0000256" key="6">
    <source>
        <dbReference type="ARBA" id="ARBA00022989"/>
    </source>
</evidence>
<evidence type="ECO:0000256" key="2">
    <source>
        <dbReference type="ARBA" id="ARBA00007193"/>
    </source>
</evidence>
<dbReference type="PRINTS" id="PR01078">
    <property type="entry name" value="AMINACHANNEL"/>
</dbReference>
<dbReference type="PANTHER" id="PTHR11690">
    <property type="entry name" value="AMILORIDE-SENSITIVE SODIUM CHANNEL-RELATED"/>
    <property type="match status" value="1"/>
</dbReference>
<evidence type="ECO:0000313" key="14">
    <source>
        <dbReference type="EMBL" id="GBN15833.1"/>
    </source>
</evidence>
<evidence type="ECO:0000256" key="12">
    <source>
        <dbReference type="RuleBase" id="RU000679"/>
    </source>
</evidence>
<feature type="transmembrane region" description="Helical" evidence="13">
    <location>
        <begin position="28"/>
        <end position="49"/>
    </location>
</feature>
<feature type="transmembrane region" description="Helical" evidence="13">
    <location>
        <begin position="428"/>
        <end position="450"/>
    </location>
</feature>
<evidence type="ECO:0000256" key="10">
    <source>
        <dbReference type="ARBA" id="ARBA00023201"/>
    </source>
</evidence>
<dbReference type="Gene3D" id="2.60.470.10">
    <property type="entry name" value="Acid-sensing ion channels like domains"/>
    <property type="match status" value="1"/>
</dbReference>
<keyword evidence="10 12" id="KW-0739">Sodium transport</keyword>
<keyword evidence="3 12" id="KW-0813">Transport</keyword>
<evidence type="ECO:0000256" key="7">
    <source>
        <dbReference type="ARBA" id="ARBA00023053"/>
    </source>
</evidence>
<dbReference type="PANTHER" id="PTHR11690:SF248">
    <property type="entry name" value="PICKPOCKET 17, ISOFORM A"/>
    <property type="match status" value="1"/>
</dbReference>
<name>A0A4Y2LP82_ARAVE</name>
<organism evidence="14 15">
    <name type="scientific">Araneus ventricosus</name>
    <name type="common">Orbweaver spider</name>
    <name type="synonym">Epeira ventricosa</name>
    <dbReference type="NCBI Taxonomy" id="182803"/>
    <lineage>
        <taxon>Eukaryota</taxon>
        <taxon>Metazoa</taxon>
        <taxon>Ecdysozoa</taxon>
        <taxon>Arthropoda</taxon>
        <taxon>Chelicerata</taxon>
        <taxon>Arachnida</taxon>
        <taxon>Araneae</taxon>
        <taxon>Araneomorphae</taxon>
        <taxon>Entelegynae</taxon>
        <taxon>Araneoidea</taxon>
        <taxon>Araneidae</taxon>
        <taxon>Araneus</taxon>
    </lineage>
</organism>
<dbReference type="InterPro" id="IPR001873">
    <property type="entry name" value="ENaC"/>
</dbReference>
<keyword evidence="4 12" id="KW-0894">Sodium channel</keyword>
<evidence type="ECO:0000256" key="9">
    <source>
        <dbReference type="ARBA" id="ARBA00023136"/>
    </source>
</evidence>
<evidence type="ECO:0000256" key="5">
    <source>
        <dbReference type="ARBA" id="ARBA00022692"/>
    </source>
</evidence>
<dbReference type="Gene3D" id="1.10.287.820">
    <property type="entry name" value="Acid-sensing ion channel domain"/>
    <property type="match status" value="1"/>
</dbReference>
<keyword evidence="7" id="KW-0915">Sodium</keyword>
<evidence type="ECO:0000256" key="4">
    <source>
        <dbReference type="ARBA" id="ARBA00022461"/>
    </source>
</evidence>
<dbReference type="OrthoDB" id="10051479at2759"/>
<keyword evidence="6 13" id="KW-1133">Transmembrane helix</keyword>
<comment type="similarity">
    <text evidence="2 12">Belongs to the amiloride-sensitive sodium channel (TC 1.A.6) family.</text>
</comment>
<dbReference type="Proteomes" id="UP000499080">
    <property type="component" value="Unassembled WGS sequence"/>
</dbReference>
<dbReference type="Pfam" id="PF00858">
    <property type="entry name" value="ASC"/>
    <property type="match status" value="1"/>
</dbReference>
<keyword evidence="8 12" id="KW-0406">Ion transport</keyword>
<keyword evidence="11 12" id="KW-0407">Ion channel</keyword>
<comment type="caution">
    <text evidence="14">The sequence shown here is derived from an EMBL/GenBank/DDBJ whole genome shotgun (WGS) entry which is preliminary data.</text>
</comment>
<evidence type="ECO:0000256" key="3">
    <source>
        <dbReference type="ARBA" id="ARBA00022448"/>
    </source>
</evidence>
<proteinExistence type="inferred from homology"/>
<gene>
    <name evidence="14" type="primary">scnn1a</name>
    <name evidence="14" type="ORF">AVEN_209137_1</name>
</gene>
<evidence type="ECO:0000256" key="11">
    <source>
        <dbReference type="ARBA" id="ARBA00023303"/>
    </source>
</evidence>
<keyword evidence="5 12" id="KW-0812">Transmembrane</keyword>
<dbReference type="GO" id="GO:0005886">
    <property type="term" value="C:plasma membrane"/>
    <property type="evidence" value="ECO:0007669"/>
    <property type="project" value="TreeGrafter"/>
</dbReference>
<comment type="subcellular location">
    <subcellularLocation>
        <location evidence="1">Membrane</location>
        <topology evidence="1">Multi-pass membrane protein</topology>
    </subcellularLocation>
</comment>
<dbReference type="GO" id="GO:0015280">
    <property type="term" value="F:ligand-gated sodium channel activity"/>
    <property type="evidence" value="ECO:0007669"/>
    <property type="project" value="TreeGrafter"/>
</dbReference>
<reference evidence="14 15" key="1">
    <citation type="journal article" date="2019" name="Sci. Rep.">
        <title>Orb-weaving spider Araneus ventricosus genome elucidates the spidroin gene catalogue.</title>
        <authorList>
            <person name="Kono N."/>
            <person name="Nakamura H."/>
            <person name="Ohtoshi R."/>
            <person name="Moran D.A.P."/>
            <person name="Shinohara A."/>
            <person name="Yoshida Y."/>
            <person name="Fujiwara M."/>
            <person name="Mori M."/>
            <person name="Tomita M."/>
            <person name="Arakawa K."/>
        </authorList>
    </citation>
    <scope>NUCLEOTIDE SEQUENCE [LARGE SCALE GENOMIC DNA]</scope>
</reference>
<keyword evidence="9 13" id="KW-0472">Membrane</keyword>
<evidence type="ECO:0000313" key="15">
    <source>
        <dbReference type="Proteomes" id="UP000499080"/>
    </source>
</evidence>
<evidence type="ECO:0000256" key="1">
    <source>
        <dbReference type="ARBA" id="ARBA00004141"/>
    </source>
</evidence>
<accession>A0A4Y2LP82</accession>
<sequence>MNSKEILLNSSVYAVSKIGKSKCVLNKVMWLLILFLAFLGSSYQIYLFMKVYLEYPVIVNLQIDQQERISFPAVTVCNMNRMKFMHAGCLQNPSKCPKPVADEVFVGSIPGNSRQPPLILPERRGINMKKENESKAQLEFLKKYYKLSPYNRNSAGYLRDEVITSCSFNFKSCEFRHSLNMRYGNCYTFNPLNSIFQELLMATSVGPINGLEMTLSVDPEQYLPISHTVGMRIVIHDPSDEPDPEDKGINIAPGYETHISLKETVMRRLPAPYKDKCVFYGGEDEPLVKSRTLCVQACIQEYSFARCGCVDPFFWTMSTYQHCDTSNSTEMNCLDTLMKYLAINETNCQCPLSCLSKHYNEQITRTLWPSKAYFLETNFRKIDEKAFKTYRNSHVRVRIFFSTLERSLYEQKAMFQESEMYGCLGGEFALWLGLSLFAFCELIEVLLFLANHLICDFKERIDLFSIKYWSCGGIGINLHYATECPLTEYWHLKKPASHLIHVWLHYVASNQQSRNEIFNMIGFTLANSQKNAPGSRTVHTRFRLAPLAGVSSGVFSALARRLPSVSFCLPHCSL</sequence>